<sequence>MSRLTAGPHRCSGRVEVFHGGSSSTVCDADFDQQDAEVVCRELGCGIPVEVLGSAAFGRGEGQVWTEELQCRGNESDITFCPTSSSLKHSNCSHYSDVGLICSGHTGARLVNGPDSCSGRVELQYLSDWGTVCAVGWDMRAADVLCAQLGCESAVAVVEVDWFGEGSGHICADVFDCQGKETHLSQCGISSWSRAACSHKHDAGVICNGSSVAFHEGRVRLCGGSECQGEVEIYFRQDWRRVLLDSWSLSEASVLCRQLGCGSVLNYRSSPSTTEHKHMCVTGFSCSGSEAHLGNCSSAQPVNCSSGEQLYITCSDPSSIRLVGSGGDCAGRLEVFHSGSWGTVCDDSWDIEDAQVVCRQLQCGVALSTHIPAWFGPGTGSIWLNEVECEGNETSLWNCRFQLCEEGECGHQEDVGVVCSEFKEIRLTEGCEGNLEVFYNGTWGNVCHNEMELELETADMVCRELNCGRGERLDSARARVESAPNWMDHVKCRKHDSNLLKCPSSPWGQNRCDHRTEVVHITCTEHWSLRLSGGEGSCSGRLEVYHNATWGSVCDDQWNIRNAQVVCRQLGCGSALSADRNVSSGPGERTIWLNRVKCRGDEIHLWDCHHSLKKHTDCSPAGVTCADVSTTTPTITTSTTTTTTTTSVRAPPNPPAPKAPPTPPLVLFVLGTLLFLALVLLLVLFYQNRVLRRVVSERRRKTQPEAVYEEINHRHITRRRTSSTQRGSLLSEEQHSGYEHVDDELLSVKSGTGEKAEYYDDVIDTSDFISDTGRVDPPEDYDDAVTAGPVPDNVDEDEAENYDDAVTADQKSVILTEDVSENYDDAVPTETNTNIITGGRSSPSPSPTPPSIQ</sequence>
<reference evidence="17" key="2">
    <citation type="submission" date="2025-08" db="UniProtKB">
        <authorList>
            <consortium name="RefSeq"/>
        </authorList>
    </citation>
    <scope>IDENTIFICATION</scope>
    <source>
        <tissue evidence="17">Blood</tissue>
    </source>
</reference>
<evidence type="ECO:0000256" key="5">
    <source>
        <dbReference type="ARBA" id="ARBA00022692"/>
    </source>
</evidence>
<keyword evidence="10 12" id="KW-1015">Disulfide bond</keyword>
<feature type="domain" description="SRCR" evidence="15">
    <location>
        <begin position="2"/>
        <end position="103"/>
    </location>
</feature>
<dbReference type="Gene3D" id="3.10.250.10">
    <property type="entry name" value="SRCR-like domain"/>
    <property type="match status" value="6"/>
</dbReference>
<feature type="transmembrane region" description="Helical" evidence="14">
    <location>
        <begin position="665"/>
        <end position="686"/>
    </location>
</feature>
<feature type="region of interest" description="Disordered" evidence="13">
    <location>
        <begin position="632"/>
        <end position="659"/>
    </location>
</feature>
<reference evidence="16" key="1">
    <citation type="journal article" date="2016" name="Nat. Commun.">
        <title>The channel catfish genome sequence provides insights into the evolution of scale formation in teleosts.</title>
        <authorList>
            <person name="Liu Z."/>
            <person name="Liu S."/>
            <person name="Yao J."/>
            <person name="Bao L."/>
            <person name="Zhang J."/>
            <person name="Li Y."/>
            <person name="Jiang C."/>
            <person name="Sun L."/>
            <person name="Wang R."/>
            <person name="Zhang Y."/>
            <person name="Zhou T."/>
            <person name="Zeng Q."/>
            <person name="Fu Q."/>
            <person name="Gao S."/>
            <person name="Li N."/>
            <person name="Koren S."/>
            <person name="Jiang Y."/>
            <person name="Zimin A."/>
            <person name="Xu P."/>
            <person name="Phillippy A.M."/>
            <person name="Geng X."/>
            <person name="Song L."/>
            <person name="Sun F."/>
            <person name="Li C."/>
            <person name="Wang X."/>
            <person name="Chen A."/>
            <person name="Jin Y."/>
            <person name="Yuan Z."/>
            <person name="Yang Y."/>
            <person name="Tan S."/>
            <person name="Peatman E."/>
            <person name="Lu J."/>
            <person name="Qin Z."/>
            <person name="Dunham R."/>
            <person name="Li Z."/>
            <person name="Sonstegard T."/>
            <person name="Feng J."/>
            <person name="Danzmann R.G."/>
            <person name="Schroeder S."/>
            <person name="Scheffler B."/>
            <person name="Duke M.V."/>
            <person name="Ballard L."/>
            <person name="Kucuktas H."/>
            <person name="Kaltenboeck L."/>
            <person name="Liu H."/>
            <person name="Armbruster J."/>
            <person name="Xie Y."/>
            <person name="Kirby M.L."/>
            <person name="Tian Y."/>
            <person name="Flanagan M.E."/>
            <person name="Mu W."/>
            <person name="Waldbieser G.C."/>
        </authorList>
    </citation>
    <scope>NUCLEOTIDE SEQUENCE [LARGE SCALE GENOMIC DNA]</scope>
    <source>
        <strain evidence="16">SDA103</strain>
    </source>
</reference>
<keyword evidence="9 14" id="KW-0472">Membrane</keyword>
<feature type="disulfide bond" evidence="12">
    <location>
        <begin position="389"/>
        <end position="399"/>
    </location>
</feature>
<dbReference type="SMART" id="SM00202">
    <property type="entry name" value="SR"/>
    <property type="match status" value="6"/>
</dbReference>
<evidence type="ECO:0000313" key="16">
    <source>
        <dbReference type="Proteomes" id="UP000221080"/>
    </source>
</evidence>
<feature type="domain" description="SRCR" evidence="15">
    <location>
        <begin position="219"/>
        <end position="315"/>
    </location>
</feature>
<keyword evidence="3" id="KW-1003">Cell membrane</keyword>
<dbReference type="RefSeq" id="XP_053544118.1">
    <property type="nucleotide sequence ID" value="XM_053688143.1"/>
</dbReference>
<feature type="disulfide bond" evidence="12">
    <location>
        <begin position="71"/>
        <end position="81"/>
    </location>
</feature>
<evidence type="ECO:0000256" key="8">
    <source>
        <dbReference type="ARBA" id="ARBA00022989"/>
    </source>
</evidence>
<feature type="compositionally biased region" description="Polar residues" evidence="13">
    <location>
        <begin position="829"/>
        <end position="840"/>
    </location>
</feature>
<feature type="disulfide bond" evidence="12">
    <location>
        <begin position="358"/>
        <end position="419"/>
    </location>
</feature>
<keyword evidence="5 14" id="KW-0812">Transmembrane</keyword>
<dbReference type="Proteomes" id="UP000221080">
    <property type="component" value="Chromosome 19"/>
</dbReference>
<keyword evidence="8 14" id="KW-1133">Transmembrane helix</keyword>
<evidence type="ECO:0000256" key="9">
    <source>
        <dbReference type="ARBA" id="ARBA00023136"/>
    </source>
</evidence>
<feature type="disulfide bond" evidence="12">
    <location>
        <begin position="286"/>
        <end position="296"/>
    </location>
</feature>
<dbReference type="OrthoDB" id="536948at2759"/>
<dbReference type="SUPFAM" id="SSF56487">
    <property type="entry name" value="SRCR-like"/>
    <property type="match status" value="6"/>
</dbReference>
<dbReference type="PANTHER" id="PTHR19331:SF22">
    <property type="entry name" value="DELETED IN MALIGNANT BRAIN TUMORS 1 PROTEIN"/>
    <property type="match status" value="1"/>
</dbReference>
<feature type="disulfide bond" evidence="12">
    <location>
        <begin position="554"/>
        <end position="618"/>
    </location>
</feature>
<keyword evidence="7" id="KW-0677">Repeat</keyword>
<dbReference type="FunFam" id="3.10.250.10:FF:000004">
    <property type="entry name" value="Scavenger receptor cysteine-rich type 1 protein M130"/>
    <property type="match status" value="1"/>
</dbReference>
<evidence type="ECO:0000256" key="10">
    <source>
        <dbReference type="ARBA" id="ARBA00023157"/>
    </source>
</evidence>
<evidence type="ECO:0000256" key="12">
    <source>
        <dbReference type="PROSITE-ProRule" id="PRU00196"/>
    </source>
</evidence>
<evidence type="ECO:0000256" key="14">
    <source>
        <dbReference type="SAM" id="Phobius"/>
    </source>
</evidence>
<keyword evidence="16" id="KW-1185">Reference proteome</keyword>
<evidence type="ECO:0000256" key="3">
    <source>
        <dbReference type="ARBA" id="ARBA00022475"/>
    </source>
</evidence>
<dbReference type="GO" id="GO:0005576">
    <property type="term" value="C:extracellular region"/>
    <property type="evidence" value="ECO:0007669"/>
    <property type="project" value="UniProtKB-SubCell"/>
</dbReference>
<keyword evidence="11" id="KW-0325">Glycoprotein</keyword>
<dbReference type="GO" id="GO:0005886">
    <property type="term" value="C:plasma membrane"/>
    <property type="evidence" value="ECO:0007669"/>
    <property type="project" value="UniProtKB-SubCell"/>
</dbReference>
<feature type="domain" description="SRCR" evidence="15">
    <location>
        <begin position="108"/>
        <end position="208"/>
    </location>
</feature>
<proteinExistence type="predicted"/>
<feature type="disulfide bond" evidence="12">
    <location>
        <begin position="492"/>
        <end position="502"/>
    </location>
</feature>
<feature type="compositionally biased region" description="Low complexity" evidence="13">
    <location>
        <begin position="632"/>
        <end position="647"/>
    </location>
</feature>
<evidence type="ECO:0000256" key="1">
    <source>
        <dbReference type="ARBA" id="ARBA00004251"/>
    </source>
</evidence>
<dbReference type="KEGG" id="ipu:108261705"/>
<keyword evidence="17" id="KW-0675">Receptor</keyword>
<feature type="disulfide bond" evidence="12">
    <location>
        <begin position="345"/>
        <end position="409"/>
    </location>
</feature>
<dbReference type="PROSITE" id="PS50287">
    <property type="entry name" value="SRCR_2"/>
    <property type="match status" value="6"/>
</dbReference>
<feature type="domain" description="SRCR" evidence="15">
    <location>
        <begin position="425"/>
        <end position="524"/>
    </location>
</feature>
<dbReference type="GO" id="GO:0005737">
    <property type="term" value="C:cytoplasm"/>
    <property type="evidence" value="ECO:0007669"/>
    <property type="project" value="UniProtKB-ARBA"/>
</dbReference>
<dbReference type="FunFam" id="3.10.250.10:FF:000002">
    <property type="entry name" value="Scavenger receptor cysteine-rich type 1 protein M130"/>
    <property type="match status" value="3"/>
</dbReference>
<accession>A0A9F7RVT5</accession>
<dbReference type="PROSITE" id="PS00420">
    <property type="entry name" value="SRCR_1"/>
    <property type="match status" value="2"/>
</dbReference>
<dbReference type="FunFam" id="3.10.250.10:FF:000009">
    <property type="entry name" value="WC1"/>
    <property type="match status" value="1"/>
</dbReference>
<evidence type="ECO:0000256" key="7">
    <source>
        <dbReference type="ARBA" id="ARBA00022737"/>
    </source>
</evidence>
<evidence type="ECO:0000313" key="17">
    <source>
        <dbReference type="RefSeq" id="XP_053544118.1"/>
    </source>
</evidence>
<feature type="disulfide bond" evidence="12">
    <location>
        <begin position="177"/>
        <end position="187"/>
    </location>
</feature>
<dbReference type="FunFam" id="3.10.250.10:FF:000012">
    <property type="entry name" value="CD163 molecule like 1"/>
    <property type="match status" value="1"/>
</dbReference>
<dbReference type="PRINTS" id="PR00258">
    <property type="entry name" value="SPERACTRCPTR"/>
</dbReference>
<evidence type="ECO:0000256" key="6">
    <source>
        <dbReference type="ARBA" id="ARBA00022729"/>
    </source>
</evidence>
<dbReference type="AlphaFoldDB" id="A0A9F7RVT5"/>
<dbReference type="GeneID" id="108261705"/>
<feature type="disulfide bond" evidence="12">
    <location>
        <begin position="133"/>
        <end position="197"/>
    </location>
</feature>
<protein>
    <submittedName>
        <fullName evidence="17">Scavenger receptor cysteine-rich type 1 protein M130</fullName>
    </submittedName>
</protein>
<evidence type="ECO:0000259" key="15">
    <source>
        <dbReference type="PROSITE" id="PS50287"/>
    </source>
</evidence>
<dbReference type="InterPro" id="IPR001190">
    <property type="entry name" value="SRCR"/>
</dbReference>
<feature type="compositionally biased region" description="Pro residues" evidence="13">
    <location>
        <begin position="844"/>
        <end position="853"/>
    </location>
</feature>
<feature type="region of interest" description="Disordered" evidence="13">
    <location>
        <begin position="819"/>
        <end position="853"/>
    </location>
</feature>
<keyword evidence="6" id="KW-0732">Signal</keyword>
<comment type="subcellular location">
    <subcellularLocation>
        <location evidence="1">Cell membrane</location>
        <topology evidence="1">Single-pass type I membrane protein</topology>
    </subcellularLocation>
    <subcellularLocation>
        <location evidence="2">Secreted</location>
    </subcellularLocation>
</comment>
<evidence type="ECO:0000256" key="13">
    <source>
        <dbReference type="SAM" id="MobiDB-lite"/>
    </source>
</evidence>
<feature type="disulfide bond" evidence="12">
    <location>
        <begin position="146"/>
        <end position="207"/>
    </location>
</feature>
<dbReference type="InterPro" id="IPR036772">
    <property type="entry name" value="SRCR-like_dom_sf"/>
</dbReference>
<evidence type="ECO:0000256" key="11">
    <source>
        <dbReference type="ARBA" id="ARBA00023180"/>
    </source>
</evidence>
<evidence type="ECO:0000256" key="4">
    <source>
        <dbReference type="ARBA" id="ARBA00022525"/>
    </source>
</evidence>
<evidence type="ECO:0000256" key="2">
    <source>
        <dbReference type="ARBA" id="ARBA00004613"/>
    </source>
</evidence>
<feature type="disulfide bond" evidence="12">
    <location>
        <begin position="462"/>
        <end position="523"/>
    </location>
</feature>
<organism evidence="16 17">
    <name type="scientific">Ictalurus punctatus</name>
    <name type="common">Channel catfish</name>
    <name type="synonym">Silurus punctatus</name>
    <dbReference type="NCBI Taxonomy" id="7998"/>
    <lineage>
        <taxon>Eukaryota</taxon>
        <taxon>Metazoa</taxon>
        <taxon>Chordata</taxon>
        <taxon>Craniata</taxon>
        <taxon>Vertebrata</taxon>
        <taxon>Euteleostomi</taxon>
        <taxon>Actinopterygii</taxon>
        <taxon>Neopterygii</taxon>
        <taxon>Teleostei</taxon>
        <taxon>Ostariophysi</taxon>
        <taxon>Siluriformes</taxon>
        <taxon>Ictaluridae</taxon>
        <taxon>Ictalurus</taxon>
    </lineage>
</organism>
<feature type="domain" description="SRCR" evidence="15">
    <location>
        <begin position="320"/>
        <end position="420"/>
    </location>
</feature>
<name>A0A9F7RVT5_ICTPU</name>
<keyword evidence="4" id="KW-0964">Secreted</keyword>
<feature type="disulfide bond" evidence="12">
    <location>
        <begin position="598"/>
        <end position="608"/>
    </location>
</feature>
<gene>
    <name evidence="17" type="primary">LOC108261705</name>
</gene>
<feature type="domain" description="SRCR" evidence="15">
    <location>
        <begin position="529"/>
        <end position="626"/>
    </location>
</feature>
<dbReference type="Pfam" id="PF00530">
    <property type="entry name" value="SRCR"/>
    <property type="match status" value="6"/>
</dbReference>
<comment type="caution">
    <text evidence="12">Lacks conserved residue(s) required for the propagation of feature annotation.</text>
</comment>
<dbReference type="PANTHER" id="PTHR19331">
    <property type="entry name" value="SCAVENGER RECEPTOR DOMAIN-CONTAINING"/>
    <property type="match status" value="1"/>
</dbReference>